<keyword evidence="6 9" id="KW-1133">Transmembrane helix</keyword>
<evidence type="ECO:0000256" key="2">
    <source>
        <dbReference type="ARBA" id="ARBA00010942"/>
    </source>
</evidence>
<feature type="transmembrane region" description="Helical" evidence="9">
    <location>
        <begin position="508"/>
        <end position="531"/>
    </location>
</feature>
<dbReference type="InterPro" id="IPR001036">
    <property type="entry name" value="Acrflvin-R"/>
</dbReference>
<dbReference type="OrthoDB" id="9798415at2"/>
<dbReference type="Gene3D" id="3.30.70.1320">
    <property type="entry name" value="Multidrug efflux transporter AcrB pore domain like"/>
    <property type="match status" value="1"/>
</dbReference>
<organism evidence="10 11">
    <name type="scientific">Roseateles aquatilis</name>
    <dbReference type="NCBI Taxonomy" id="431061"/>
    <lineage>
        <taxon>Bacteria</taxon>
        <taxon>Pseudomonadati</taxon>
        <taxon>Pseudomonadota</taxon>
        <taxon>Betaproteobacteria</taxon>
        <taxon>Burkholderiales</taxon>
        <taxon>Sphaerotilaceae</taxon>
        <taxon>Roseateles</taxon>
    </lineage>
</organism>
<dbReference type="PANTHER" id="PTHR32063:SF4">
    <property type="entry name" value="SLR6043 PROTEIN"/>
    <property type="match status" value="1"/>
</dbReference>
<dbReference type="Gene3D" id="3.30.70.1440">
    <property type="entry name" value="Multidrug efflux transporter AcrB pore domain"/>
    <property type="match status" value="1"/>
</dbReference>
<dbReference type="GO" id="GO:0042910">
    <property type="term" value="F:xenobiotic transmembrane transporter activity"/>
    <property type="evidence" value="ECO:0007669"/>
    <property type="project" value="TreeGrafter"/>
</dbReference>
<keyword evidence="4" id="KW-1003">Cell membrane</keyword>
<evidence type="ECO:0000256" key="3">
    <source>
        <dbReference type="ARBA" id="ARBA00022448"/>
    </source>
</evidence>
<dbReference type="SUPFAM" id="SSF82693">
    <property type="entry name" value="Multidrug efflux transporter AcrB pore domain, PN1, PN2, PC1 and PC2 subdomains"/>
    <property type="match status" value="2"/>
</dbReference>
<dbReference type="GO" id="GO:0005886">
    <property type="term" value="C:plasma membrane"/>
    <property type="evidence" value="ECO:0007669"/>
    <property type="project" value="UniProtKB-SubCell"/>
</dbReference>
<proteinExistence type="inferred from homology"/>
<gene>
    <name evidence="10" type="ORF">CDN99_25190</name>
</gene>
<evidence type="ECO:0000256" key="9">
    <source>
        <dbReference type="SAM" id="Phobius"/>
    </source>
</evidence>
<comment type="caution">
    <text evidence="10">The sequence shown here is derived from an EMBL/GenBank/DDBJ whole genome shotgun (WGS) entry which is preliminary data.</text>
</comment>
<dbReference type="Gene3D" id="3.30.2090.10">
    <property type="entry name" value="Multidrug efflux transporter AcrB TolC docking domain, DN and DC subdomains"/>
    <property type="match status" value="2"/>
</dbReference>
<evidence type="ECO:0000256" key="7">
    <source>
        <dbReference type="ARBA" id="ARBA00023136"/>
    </source>
</evidence>
<keyword evidence="5 9" id="KW-0812">Transmembrane</keyword>
<feature type="transmembrane region" description="Helical" evidence="9">
    <location>
        <begin position="1024"/>
        <end position="1050"/>
    </location>
</feature>
<dbReference type="InterPro" id="IPR004763">
    <property type="entry name" value="CusA-like"/>
</dbReference>
<reference evidence="10 11" key="1">
    <citation type="journal article" date="2008" name="Int. J. Syst. Evol. Microbiol.">
        <title>Description of Roseateles aquatilis sp. nov. and Roseateles terrae sp. nov., in the class Betaproteobacteria, and emended description of the genus Roseateles.</title>
        <authorList>
            <person name="Gomila M."/>
            <person name="Bowien B."/>
            <person name="Falsen E."/>
            <person name="Moore E.R."/>
            <person name="Lalucat J."/>
        </authorList>
    </citation>
    <scope>NUCLEOTIDE SEQUENCE [LARGE SCALE GENOMIC DNA]</scope>
    <source>
        <strain evidence="10 11">CCUG 48205</strain>
    </source>
</reference>
<evidence type="ECO:0000256" key="5">
    <source>
        <dbReference type="ARBA" id="ARBA00022692"/>
    </source>
</evidence>
<dbReference type="NCBIfam" id="TIGR00914">
    <property type="entry name" value="2A0601"/>
    <property type="match status" value="1"/>
</dbReference>
<evidence type="ECO:0000256" key="8">
    <source>
        <dbReference type="SAM" id="MobiDB-lite"/>
    </source>
</evidence>
<accession>A0A246IVI9</accession>
<keyword evidence="3" id="KW-0813">Transport</keyword>
<feature type="transmembrane region" description="Helical" evidence="9">
    <location>
        <begin position="396"/>
        <end position="415"/>
    </location>
</feature>
<dbReference type="Gene3D" id="1.20.1640.10">
    <property type="entry name" value="Multidrug efflux transporter AcrB transmembrane domain"/>
    <property type="match status" value="3"/>
</dbReference>
<dbReference type="Gene3D" id="3.30.70.1430">
    <property type="entry name" value="Multidrug efflux transporter AcrB pore domain"/>
    <property type="match status" value="2"/>
</dbReference>
<feature type="transmembrane region" description="Helical" evidence="9">
    <location>
        <begin position="565"/>
        <end position="584"/>
    </location>
</feature>
<dbReference type="SUPFAM" id="SSF82866">
    <property type="entry name" value="Multidrug efflux transporter AcrB transmembrane domain"/>
    <property type="match status" value="2"/>
</dbReference>
<dbReference type="PANTHER" id="PTHR32063">
    <property type="match status" value="1"/>
</dbReference>
<dbReference type="PRINTS" id="PR00702">
    <property type="entry name" value="ACRIFLAVINRP"/>
</dbReference>
<dbReference type="GO" id="GO:0008324">
    <property type="term" value="F:monoatomic cation transmembrane transporter activity"/>
    <property type="evidence" value="ECO:0007669"/>
    <property type="project" value="InterPro"/>
</dbReference>
<evidence type="ECO:0000256" key="1">
    <source>
        <dbReference type="ARBA" id="ARBA00004651"/>
    </source>
</evidence>
<comment type="similarity">
    <text evidence="2">Belongs to the resistance-nodulation-cell division (RND) (TC 2.A.6) family.</text>
</comment>
<dbReference type="RefSeq" id="WP_088388013.1">
    <property type="nucleotide sequence ID" value="NZ_NIOF01000019.1"/>
</dbReference>
<feature type="transmembrane region" description="Helical" evidence="9">
    <location>
        <begin position="915"/>
        <end position="938"/>
    </location>
</feature>
<dbReference type="SUPFAM" id="SSF82714">
    <property type="entry name" value="Multidrug efflux transporter AcrB TolC docking domain, DN and DC subdomains"/>
    <property type="match status" value="2"/>
</dbReference>
<name>A0A246IVI9_9BURK</name>
<feature type="transmembrane region" description="Helical" evidence="9">
    <location>
        <begin position="992"/>
        <end position="1012"/>
    </location>
</feature>
<keyword evidence="7 9" id="KW-0472">Membrane</keyword>
<evidence type="ECO:0000313" key="11">
    <source>
        <dbReference type="Proteomes" id="UP000197468"/>
    </source>
</evidence>
<sequence length="1081" mass="116070">MFNWIVRFSLHNRLFVLAFAAVLLVYGAMTAWRTPVDVFPDLNKPLITILTEAGGMAPEEVEQLVTIPIETALNGMPGVTRVRSTSGVGLALHYAEFDWGTDIYRNRQIVGERLALVREQLPAGITPVMGPVSSIMGEVMLIALPLKANEPKAAGPSAGPHPSRPGIPSGDRPASAPGEGFTATPMQVREYADFVLRPRLLAIGGVSQVIPIGGEVRTLRVEPDTARMAQLGVTLTQIQASLTGFAANVGGGFIDLNSREYLIRHMARTTRIEDLQGVAVAWKDGRAVLLEQVAQVRIAPAMKRGDAGYDGAPAVIVSVQKQPGADTVALTNRIETALRELQAGLPAGVAAPKVLFRQADFIDASIGNVKEALRDGAIMVAIVLFAFLLSARTTLISLTAIPLSLAVTALVFQLLGQSINVMTLGGIAIAIGELVDDAVVDVENILRRLKQNRAAGNPLPVREVVRQASVEVRSGIVYATTIVVLVFVPLFALPGIEGRLFSPLGVAYIASVLASMVVSMTLTPVLCAWLLPRMKRLDHDDSLLVRWLKTRDERLLVWSFPRAKWLVGLAAVAVLVAAASVPFMPRAFLPAFNEGSLVLGMMFNPGTSLEEANRMGTLAERLIHEVPEVTQVGRRTGRAELDEHAEGVHAAEIDVDLVREGGRGREAVMAAIREKLSVLPAQVAIGQPISHRLDHLLSGVRAQIALKIFGDDIDTLRGLADQMRGRLASVPGLVDLTVEKQVLIPQITVRLDQRKAAQAGLAPGEAMRLLQALTDGAHGAEIVDGQRRYDLVLRLPDSQRSPQDLARTLIDTPAGRLPLSSIATVEESDGPNQIGRENSRRRIVVYANTDGRDMSQVIADIRKIVAETPLPEGNFVSLEGQFQAQEQATRLITLLSLLSLAMVFLVLYSRYRSAVLAAVIMANIPLALIGSVAAMWLAGVSLSVASMVGFITLAGIATRNGILKVSHYINLCRLEGEAFGQPMIVRGSLERLTPVLMTALVAAFALTPLLLAADAPGKEILHPVAVVIFGGLISSTLLDTLLTPIVFWLVGRRPTERLLAEGRAADEEARLAPRAPVGEAF</sequence>
<feature type="region of interest" description="Disordered" evidence="8">
    <location>
        <begin position="151"/>
        <end position="181"/>
    </location>
</feature>
<protein>
    <submittedName>
        <fullName evidence="10">CusA/CzcA family heavy metal efflux RND transporter</fullName>
    </submittedName>
</protein>
<dbReference type="Pfam" id="PF00873">
    <property type="entry name" value="ACR_tran"/>
    <property type="match status" value="1"/>
</dbReference>
<comment type="subcellular location">
    <subcellularLocation>
        <location evidence="1">Cell membrane</location>
        <topology evidence="1">Multi-pass membrane protein</topology>
    </subcellularLocation>
</comment>
<dbReference type="Proteomes" id="UP000197468">
    <property type="component" value="Unassembled WGS sequence"/>
</dbReference>
<evidence type="ECO:0000313" key="10">
    <source>
        <dbReference type="EMBL" id="OWQ83769.1"/>
    </source>
</evidence>
<dbReference type="EMBL" id="NIOF01000019">
    <property type="protein sequence ID" value="OWQ83769.1"/>
    <property type="molecule type" value="Genomic_DNA"/>
</dbReference>
<feature type="transmembrane region" description="Helical" evidence="9">
    <location>
        <begin position="476"/>
        <end position="496"/>
    </location>
</feature>
<feature type="transmembrane region" description="Helical" evidence="9">
    <location>
        <begin position="891"/>
        <end position="908"/>
    </location>
</feature>
<dbReference type="InterPro" id="IPR027463">
    <property type="entry name" value="AcrB_DN_DC_subdom"/>
</dbReference>
<keyword evidence="11" id="KW-1185">Reference proteome</keyword>
<evidence type="ECO:0000256" key="4">
    <source>
        <dbReference type="ARBA" id="ARBA00022475"/>
    </source>
</evidence>
<feature type="transmembrane region" description="Helical" evidence="9">
    <location>
        <begin position="944"/>
        <end position="963"/>
    </location>
</feature>
<dbReference type="AlphaFoldDB" id="A0A246IVI9"/>
<evidence type="ECO:0000256" key="6">
    <source>
        <dbReference type="ARBA" id="ARBA00022989"/>
    </source>
</evidence>